<dbReference type="GO" id="GO:0005634">
    <property type="term" value="C:nucleus"/>
    <property type="evidence" value="ECO:0007669"/>
    <property type="project" value="UniProtKB-SubCell"/>
</dbReference>
<dbReference type="InterPro" id="IPR044159">
    <property type="entry name" value="IQM"/>
</dbReference>
<evidence type="ECO:0000256" key="4">
    <source>
        <dbReference type="ARBA" id="ARBA00023242"/>
    </source>
</evidence>
<reference evidence="6" key="1">
    <citation type="journal article" date="2017" name="Front. Plant Sci.">
        <title>Climate Clever Clovers: New Paradigm to Reduce the Environmental Footprint of Ruminants by Breeding Low Methanogenic Forages Utilizing Haplotype Variation.</title>
        <authorList>
            <person name="Kaur P."/>
            <person name="Appels R."/>
            <person name="Bayer P.E."/>
            <person name="Keeble-Gagnere G."/>
            <person name="Wang J."/>
            <person name="Hirakawa H."/>
            <person name="Shirasawa K."/>
            <person name="Vercoe P."/>
            <person name="Stefanova K."/>
            <person name="Durmic Z."/>
            <person name="Nichols P."/>
            <person name="Revell C."/>
            <person name="Isobe S.N."/>
            <person name="Edwards D."/>
            <person name="Erskine W."/>
        </authorList>
    </citation>
    <scope>NUCLEOTIDE SEQUENCE [LARGE SCALE GENOMIC DNA]</scope>
    <source>
        <strain evidence="6">cv. Daliak</strain>
    </source>
</reference>
<dbReference type="AlphaFoldDB" id="A0A2Z6NDQ4"/>
<evidence type="ECO:0000256" key="2">
    <source>
        <dbReference type="ARBA" id="ARBA00004496"/>
    </source>
</evidence>
<dbReference type="PROSITE" id="PS50096">
    <property type="entry name" value="IQ"/>
    <property type="match status" value="1"/>
</dbReference>
<dbReference type="PANTHER" id="PTHR31250:SF58">
    <property type="entry name" value="CALMODULIN-BINDING FAMILY PROTEIN"/>
    <property type="match status" value="1"/>
</dbReference>
<gene>
    <name evidence="5" type="ORF">TSUD_205960</name>
</gene>
<sequence>MDSDTLLKTESEELKHKQVSVISQLPAPKPVSELDAAAIKVQKVYKSYITRKNLADCAVVVEQLWFKALDYVVLQRSYVAFFDDQNPDPADVDSWDRARRTRAPQMDPHERYGHNLHMYYDFWFESQSTQPFFYWLDEGDGKDINLEKCPRNILQQLTGRPSRTSTI</sequence>
<comment type="subcellular location">
    <subcellularLocation>
        <location evidence="2">Cytoplasm</location>
    </subcellularLocation>
    <subcellularLocation>
        <location evidence="1">Nucleus</location>
    </subcellularLocation>
</comment>
<accession>A0A2Z6NDQ4</accession>
<organism evidence="5 6">
    <name type="scientific">Trifolium subterraneum</name>
    <name type="common">Subterranean clover</name>
    <dbReference type="NCBI Taxonomy" id="3900"/>
    <lineage>
        <taxon>Eukaryota</taxon>
        <taxon>Viridiplantae</taxon>
        <taxon>Streptophyta</taxon>
        <taxon>Embryophyta</taxon>
        <taxon>Tracheophyta</taxon>
        <taxon>Spermatophyta</taxon>
        <taxon>Magnoliopsida</taxon>
        <taxon>eudicotyledons</taxon>
        <taxon>Gunneridae</taxon>
        <taxon>Pentapetalae</taxon>
        <taxon>rosids</taxon>
        <taxon>fabids</taxon>
        <taxon>Fabales</taxon>
        <taxon>Fabaceae</taxon>
        <taxon>Papilionoideae</taxon>
        <taxon>50 kb inversion clade</taxon>
        <taxon>NPAAA clade</taxon>
        <taxon>Hologalegina</taxon>
        <taxon>IRL clade</taxon>
        <taxon>Trifolieae</taxon>
        <taxon>Trifolium</taxon>
    </lineage>
</organism>
<keyword evidence="6" id="KW-1185">Reference proteome</keyword>
<dbReference type="EMBL" id="DF973566">
    <property type="protein sequence ID" value="GAU34792.1"/>
    <property type="molecule type" value="Genomic_DNA"/>
</dbReference>
<proteinExistence type="predicted"/>
<dbReference type="Proteomes" id="UP000242715">
    <property type="component" value="Unassembled WGS sequence"/>
</dbReference>
<keyword evidence="3" id="KW-0963">Cytoplasm</keyword>
<dbReference type="CDD" id="cd23767">
    <property type="entry name" value="IQCD"/>
    <property type="match status" value="1"/>
</dbReference>
<dbReference type="PANTHER" id="PTHR31250">
    <property type="entry name" value="IQ DOMAIN-CONTAINING PROTEIN IQM3"/>
    <property type="match status" value="1"/>
</dbReference>
<evidence type="ECO:0000313" key="6">
    <source>
        <dbReference type="Proteomes" id="UP000242715"/>
    </source>
</evidence>
<evidence type="ECO:0000313" key="5">
    <source>
        <dbReference type="EMBL" id="GAU34792.1"/>
    </source>
</evidence>
<evidence type="ECO:0000256" key="3">
    <source>
        <dbReference type="ARBA" id="ARBA00022490"/>
    </source>
</evidence>
<dbReference type="OrthoDB" id="1724883at2759"/>
<name>A0A2Z6NDQ4_TRISU</name>
<dbReference type="GO" id="GO:0005737">
    <property type="term" value="C:cytoplasm"/>
    <property type="evidence" value="ECO:0007669"/>
    <property type="project" value="UniProtKB-SubCell"/>
</dbReference>
<evidence type="ECO:0000256" key="1">
    <source>
        <dbReference type="ARBA" id="ARBA00004123"/>
    </source>
</evidence>
<keyword evidence="4" id="KW-0539">Nucleus</keyword>
<protein>
    <submittedName>
        <fullName evidence="5">Uncharacterized protein</fullName>
    </submittedName>
</protein>